<dbReference type="Pfam" id="PF00300">
    <property type="entry name" value="His_Phos_1"/>
    <property type="match status" value="1"/>
</dbReference>
<dbReference type="OrthoDB" id="496981at2759"/>
<dbReference type="SUPFAM" id="SSF53254">
    <property type="entry name" value="Phosphoglycerate mutase-like"/>
    <property type="match status" value="1"/>
</dbReference>
<sequence>MAGRVHLVRHAEGLHNLRRDLEIADAQLTHRGHDAAEALGRQFVKDSTDSVGAIFASPLRRTIETSLETFHRVLSPAHYPHNSGKGARAWGVSLILNPDLQEISDYPCNTGSAPADLLAEFPELKSQIQSLPPKWFEKEGDWEPTDEAVIARKSRILKLLWITSQQLQSATDAEQKKRSDIVVVTHEGIILTLVPNADIQLASYKTFTLSKDAQGKISLI</sequence>
<dbReference type="VEuPathDB" id="FungiDB:PV08_06093"/>
<dbReference type="PANTHER" id="PTHR48100">
    <property type="entry name" value="BROAD-SPECIFICITY PHOSPHATASE YOR283W-RELATED"/>
    <property type="match status" value="1"/>
</dbReference>
<evidence type="ECO:0008006" key="3">
    <source>
        <dbReference type="Google" id="ProtNLM"/>
    </source>
</evidence>
<dbReference type="AlphaFoldDB" id="A0A0D1ZTF6"/>
<dbReference type="Gene3D" id="3.40.50.1240">
    <property type="entry name" value="Phosphoglycerate mutase-like"/>
    <property type="match status" value="1"/>
</dbReference>
<dbReference type="GeneID" id="27333176"/>
<dbReference type="InterPro" id="IPR013078">
    <property type="entry name" value="His_Pase_superF_clade-1"/>
</dbReference>
<reference evidence="1 2" key="1">
    <citation type="submission" date="2015-01" db="EMBL/GenBank/DDBJ databases">
        <title>The Genome Sequence of Exophiala spinifera CBS89968.</title>
        <authorList>
            <consortium name="The Broad Institute Genomics Platform"/>
            <person name="Cuomo C."/>
            <person name="de Hoog S."/>
            <person name="Gorbushina A."/>
            <person name="Stielow B."/>
            <person name="Teixiera M."/>
            <person name="Abouelleil A."/>
            <person name="Chapman S.B."/>
            <person name="Priest M."/>
            <person name="Young S.K."/>
            <person name="Wortman J."/>
            <person name="Nusbaum C."/>
            <person name="Birren B."/>
        </authorList>
    </citation>
    <scope>NUCLEOTIDE SEQUENCE [LARGE SCALE GENOMIC DNA]</scope>
    <source>
        <strain evidence="1 2">CBS 89968</strain>
    </source>
</reference>
<dbReference type="PANTHER" id="PTHR48100:SF54">
    <property type="entry name" value="PHOSPHATASE SPAC5H10.03-RELATED"/>
    <property type="match status" value="1"/>
</dbReference>
<dbReference type="InterPro" id="IPR029033">
    <property type="entry name" value="His_PPase_superfam"/>
</dbReference>
<dbReference type="EMBL" id="KN847495">
    <property type="protein sequence ID" value="KIW16042.1"/>
    <property type="molecule type" value="Genomic_DNA"/>
</dbReference>
<dbReference type="CDD" id="cd07067">
    <property type="entry name" value="HP_PGM_like"/>
    <property type="match status" value="1"/>
</dbReference>
<name>A0A0D1ZTF6_9EURO</name>
<dbReference type="GO" id="GO:0016791">
    <property type="term" value="F:phosphatase activity"/>
    <property type="evidence" value="ECO:0007669"/>
    <property type="project" value="TreeGrafter"/>
</dbReference>
<evidence type="ECO:0000313" key="2">
    <source>
        <dbReference type="Proteomes" id="UP000053328"/>
    </source>
</evidence>
<accession>A0A0D1ZTF6</accession>
<proteinExistence type="predicted"/>
<protein>
    <recommendedName>
        <fullName evidence="3">Phosphoglycerate mutase</fullName>
    </recommendedName>
</protein>
<dbReference type="Proteomes" id="UP000053328">
    <property type="component" value="Unassembled WGS sequence"/>
</dbReference>
<organism evidence="1 2">
    <name type="scientific">Exophiala spinifera</name>
    <dbReference type="NCBI Taxonomy" id="91928"/>
    <lineage>
        <taxon>Eukaryota</taxon>
        <taxon>Fungi</taxon>
        <taxon>Dikarya</taxon>
        <taxon>Ascomycota</taxon>
        <taxon>Pezizomycotina</taxon>
        <taxon>Eurotiomycetes</taxon>
        <taxon>Chaetothyriomycetidae</taxon>
        <taxon>Chaetothyriales</taxon>
        <taxon>Herpotrichiellaceae</taxon>
        <taxon>Exophiala</taxon>
    </lineage>
</organism>
<dbReference type="SMART" id="SM00855">
    <property type="entry name" value="PGAM"/>
    <property type="match status" value="1"/>
</dbReference>
<dbReference type="GO" id="GO:0005737">
    <property type="term" value="C:cytoplasm"/>
    <property type="evidence" value="ECO:0007669"/>
    <property type="project" value="TreeGrafter"/>
</dbReference>
<dbReference type="InterPro" id="IPR050275">
    <property type="entry name" value="PGM_Phosphatase"/>
</dbReference>
<keyword evidence="2" id="KW-1185">Reference proteome</keyword>
<evidence type="ECO:0000313" key="1">
    <source>
        <dbReference type="EMBL" id="KIW16042.1"/>
    </source>
</evidence>
<gene>
    <name evidence="1" type="ORF">PV08_06093</name>
</gene>
<dbReference type="RefSeq" id="XP_016236258.1">
    <property type="nucleotide sequence ID" value="XM_016380431.1"/>
</dbReference>
<dbReference type="HOGENOM" id="CLU_039184_1_1_1"/>